<dbReference type="GO" id="GO:0004129">
    <property type="term" value="F:cytochrome-c oxidase activity"/>
    <property type="evidence" value="ECO:0007669"/>
    <property type="project" value="InterPro"/>
</dbReference>
<proteinExistence type="inferred from homology"/>
<feature type="transmembrane region" description="Helical" evidence="7">
    <location>
        <begin position="36"/>
        <end position="56"/>
    </location>
</feature>
<name>A0A974XQS4_9GAMM</name>
<keyword evidence="4 7" id="KW-1133">Transmembrane helix</keyword>
<dbReference type="AlphaFoldDB" id="A0A974XQS4"/>
<dbReference type="PROSITE" id="PS50253">
    <property type="entry name" value="COX3"/>
    <property type="match status" value="1"/>
</dbReference>
<dbReference type="RefSeq" id="WP_207326146.1">
    <property type="nucleotide sequence ID" value="NZ_CP071504.1"/>
</dbReference>
<dbReference type="Proteomes" id="UP000663281">
    <property type="component" value="Chromosome"/>
</dbReference>
<evidence type="ECO:0000256" key="5">
    <source>
        <dbReference type="ARBA" id="ARBA00023136"/>
    </source>
</evidence>
<dbReference type="InterPro" id="IPR000298">
    <property type="entry name" value="Cyt_c_oxidase-like_su3"/>
</dbReference>
<feature type="transmembrane region" description="Helical" evidence="7">
    <location>
        <begin position="150"/>
        <end position="170"/>
    </location>
</feature>
<comment type="similarity">
    <text evidence="2 6">Belongs to the cytochrome c oxidase subunit 3 family.</text>
</comment>
<comment type="subcellular location">
    <subcellularLocation>
        <location evidence="6">Cell membrane</location>
        <topology evidence="6">Multi-pass membrane protein</topology>
    </subcellularLocation>
    <subcellularLocation>
        <location evidence="1">Membrane</location>
        <topology evidence="1">Multi-pass membrane protein</topology>
    </subcellularLocation>
</comment>
<evidence type="ECO:0000256" key="6">
    <source>
        <dbReference type="RuleBase" id="RU003376"/>
    </source>
</evidence>
<dbReference type="Gene3D" id="1.20.120.80">
    <property type="entry name" value="Cytochrome c oxidase, subunit III, four-helix bundle"/>
    <property type="match status" value="1"/>
</dbReference>
<evidence type="ECO:0000259" key="8">
    <source>
        <dbReference type="PROSITE" id="PS50253"/>
    </source>
</evidence>
<keyword evidence="10" id="KW-1185">Reference proteome</keyword>
<protein>
    <submittedName>
        <fullName evidence="9">Cytochrome c oxidase subunit 3</fullName>
    </submittedName>
</protein>
<feature type="domain" description="Heme-copper oxidase subunit III family profile" evidence="8">
    <location>
        <begin position="1"/>
        <end position="215"/>
    </location>
</feature>
<dbReference type="GO" id="GO:0019646">
    <property type="term" value="P:aerobic electron transport chain"/>
    <property type="evidence" value="ECO:0007669"/>
    <property type="project" value="InterPro"/>
</dbReference>
<dbReference type="InterPro" id="IPR035973">
    <property type="entry name" value="Cyt_c_oxidase_su3-like_sf"/>
</dbReference>
<evidence type="ECO:0000256" key="1">
    <source>
        <dbReference type="ARBA" id="ARBA00004141"/>
    </source>
</evidence>
<feature type="transmembrane region" description="Helical" evidence="7">
    <location>
        <begin position="81"/>
        <end position="98"/>
    </location>
</feature>
<dbReference type="KEGG" id="scyp:JYB88_08740"/>
<feature type="transmembrane region" description="Helical" evidence="7">
    <location>
        <begin position="191"/>
        <end position="210"/>
    </location>
</feature>
<dbReference type="InterPro" id="IPR024791">
    <property type="entry name" value="Cyt_c/ubiquinol_Oxase_su3"/>
</dbReference>
<dbReference type="Pfam" id="PF00510">
    <property type="entry name" value="COX3"/>
    <property type="match status" value="1"/>
</dbReference>
<organism evidence="9 10">
    <name type="scientific">Shewanella cyperi</name>
    <dbReference type="NCBI Taxonomy" id="2814292"/>
    <lineage>
        <taxon>Bacteria</taxon>
        <taxon>Pseudomonadati</taxon>
        <taxon>Pseudomonadota</taxon>
        <taxon>Gammaproteobacteria</taxon>
        <taxon>Alteromonadales</taxon>
        <taxon>Shewanellaceae</taxon>
        <taxon>Shewanella</taxon>
    </lineage>
</organism>
<dbReference type="EMBL" id="CP071504">
    <property type="protein sequence ID" value="QSX31673.1"/>
    <property type="molecule type" value="Genomic_DNA"/>
</dbReference>
<dbReference type="PANTHER" id="PTHR11403">
    <property type="entry name" value="CYTOCHROME C OXIDASE SUBUNIT III"/>
    <property type="match status" value="1"/>
</dbReference>
<dbReference type="SUPFAM" id="SSF81452">
    <property type="entry name" value="Cytochrome c oxidase subunit III-like"/>
    <property type="match status" value="1"/>
</dbReference>
<evidence type="ECO:0000256" key="2">
    <source>
        <dbReference type="ARBA" id="ARBA00010581"/>
    </source>
</evidence>
<gene>
    <name evidence="9" type="ORF">JYB88_08740</name>
</gene>
<evidence type="ECO:0000256" key="3">
    <source>
        <dbReference type="ARBA" id="ARBA00022692"/>
    </source>
</evidence>
<keyword evidence="5 7" id="KW-0472">Membrane</keyword>
<keyword evidence="3 6" id="KW-0812">Transmembrane</keyword>
<accession>A0A974XQS4</accession>
<feature type="transmembrane region" description="Helical" evidence="7">
    <location>
        <begin position="110"/>
        <end position="130"/>
    </location>
</feature>
<evidence type="ECO:0000256" key="4">
    <source>
        <dbReference type="ARBA" id="ARBA00022989"/>
    </source>
</evidence>
<evidence type="ECO:0000313" key="9">
    <source>
        <dbReference type="EMBL" id="QSX31673.1"/>
    </source>
</evidence>
<evidence type="ECO:0000256" key="7">
    <source>
        <dbReference type="SAM" id="Phobius"/>
    </source>
</evidence>
<evidence type="ECO:0000313" key="10">
    <source>
        <dbReference type="Proteomes" id="UP000663281"/>
    </source>
</evidence>
<reference evidence="9 10" key="1">
    <citation type="submission" date="2021-03" db="EMBL/GenBank/DDBJ databases">
        <title>Novel species identification of genus Shewanella.</title>
        <authorList>
            <person name="Liu G."/>
            <person name="Zhang Q."/>
        </authorList>
    </citation>
    <scope>NUCLEOTIDE SEQUENCE [LARGE SCALE GENOMIC DNA]</scope>
    <source>
        <strain evidence="9 10">FJAT-53726</strain>
    </source>
</reference>
<dbReference type="InterPro" id="IPR013833">
    <property type="entry name" value="Cyt_c_oxidase_su3_a-hlx"/>
</dbReference>
<dbReference type="GO" id="GO:0005886">
    <property type="term" value="C:plasma membrane"/>
    <property type="evidence" value="ECO:0007669"/>
    <property type="project" value="UniProtKB-SubCell"/>
</dbReference>
<sequence length="226" mass="25017">MALLAELGKKSWLTPDSQGAQALSSLEALEGARKTALLFLLAVITVLFFLFSITYVSRSQYPDFQGLAAEPWMPLAQSWRLWLNTAFLVLASSGLELAKRVNLPAQYGKLFLLWGGVILCSLAFIVGQLALWQLLKQQGFLIASNPANSYFYLLTGIHGLHLLAGVLVLGRGLYLLSRQASTETIGQSLQLCAWYWHYLLLLWLYLFALLSAPAEAYDTIAAWCGL</sequence>
<dbReference type="PANTHER" id="PTHR11403:SF10">
    <property type="entry name" value="CYTOCHROME C OXIDASE"/>
    <property type="match status" value="1"/>
</dbReference>